<accession>A0A8X6FCS9</accession>
<proteinExistence type="predicted"/>
<organism evidence="1 2">
    <name type="scientific">Trichonephila clavata</name>
    <name type="common">Joro spider</name>
    <name type="synonym">Nephila clavata</name>
    <dbReference type="NCBI Taxonomy" id="2740835"/>
    <lineage>
        <taxon>Eukaryota</taxon>
        <taxon>Metazoa</taxon>
        <taxon>Ecdysozoa</taxon>
        <taxon>Arthropoda</taxon>
        <taxon>Chelicerata</taxon>
        <taxon>Arachnida</taxon>
        <taxon>Araneae</taxon>
        <taxon>Araneomorphae</taxon>
        <taxon>Entelegynae</taxon>
        <taxon>Araneoidea</taxon>
        <taxon>Nephilidae</taxon>
        <taxon>Trichonephila</taxon>
    </lineage>
</organism>
<evidence type="ECO:0000313" key="1">
    <source>
        <dbReference type="EMBL" id="GFQ77065.1"/>
    </source>
</evidence>
<sequence length="182" mass="20493">MALSIMMEIALHLMHWVFYIGSGYNLPSFIEILIFEVGMEIAKSFYFNHHCISKIGSETIISLDETVLTHNPRQIPQVHSPTVYAICKALELTAELVPLQDNNQQLTPIQAKKAHKTSTPPSVYSFTVFKMCEALDLEAELHPHTERPIFVIKNTKSVPVVRSLAIFSMCQALQLDAQLANI</sequence>
<dbReference type="Proteomes" id="UP000887116">
    <property type="component" value="Unassembled WGS sequence"/>
</dbReference>
<dbReference type="AlphaFoldDB" id="A0A8X6FCS9"/>
<dbReference type="EMBL" id="BMAO01031702">
    <property type="protein sequence ID" value="GFQ77065.1"/>
    <property type="molecule type" value="Genomic_DNA"/>
</dbReference>
<reference evidence="1" key="1">
    <citation type="submission" date="2020-07" db="EMBL/GenBank/DDBJ databases">
        <title>Multicomponent nature underlies the extraordinary mechanical properties of spider dragline silk.</title>
        <authorList>
            <person name="Kono N."/>
            <person name="Nakamura H."/>
            <person name="Mori M."/>
            <person name="Yoshida Y."/>
            <person name="Ohtoshi R."/>
            <person name="Malay A.D."/>
            <person name="Moran D.A.P."/>
            <person name="Tomita M."/>
            <person name="Numata K."/>
            <person name="Arakawa K."/>
        </authorList>
    </citation>
    <scope>NUCLEOTIDE SEQUENCE</scope>
</reference>
<evidence type="ECO:0000313" key="2">
    <source>
        <dbReference type="Proteomes" id="UP000887116"/>
    </source>
</evidence>
<name>A0A8X6FCS9_TRICU</name>
<protein>
    <submittedName>
        <fullName evidence="1">Uncharacterized protein</fullName>
    </submittedName>
</protein>
<comment type="caution">
    <text evidence="1">The sequence shown here is derived from an EMBL/GenBank/DDBJ whole genome shotgun (WGS) entry which is preliminary data.</text>
</comment>
<gene>
    <name evidence="1" type="ORF">TNCT_271581</name>
</gene>
<keyword evidence="2" id="KW-1185">Reference proteome</keyword>